<proteinExistence type="predicted"/>
<evidence type="ECO:0000313" key="3">
    <source>
        <dbReference type="EMBL" id="RFC65470.1"/>
    </source>
</evidence>
<protein>
    <recommendedName>
        <fullName evidence="5">DUF3035 domain-containing protein</fullName>
    </recommendedName>
</protein>
<dbReference type="Proteomes" id="UP000264310">
    <property type="component" value="Unassembled WGS sequence"/>
</dbReference>
<dbReference type="OrthoDB" id="7908725at2"/>
<feature type="signal peptide" evidence="2">
    <location>
        <begin position="1"/>
        <end position="20"/>
    </location>
</feature>
<evidence type="ECO:0008006" key="5">
    <source>
        <dbReference type="Google" id="ProtNLM"/>
    </source>
</evidence>
<dbReference type="RefSeq" id="WP_116682366.1">
    <property type="nucleotide sequence ID" value="NZ_QURL01000002.1"/>
</dbReference>
<keyword evidence="2" id="KW-0732">Signal</keyword>
<dbReference type="EMBL" id="QURL01000002">
    <property type="protein sequence ID" value="RFC65470.1"/>
    <property type="molecule type" value="Genomic_DNA"/>
</dbReference>
<evidence type="ECO:0000256" key="2">
    <source>
        <dbReference type="SAM" id="SignalP"/>
    </source>
</evidence>
<sequence>MSLSIASRIAGLLVASLGLAGCQGLFPGEEDSSIGAARLSQAGRVASTQRLGEDGYPLLGAYPSAAAPQLSNEAVSQTKATFTGIAQSRAAAGASVSSNAGTIAQLQNARARQAAVAEQTASQPAASGTTGRGPRPQDVLRQIEASETQTN</sequence>
<evidence type="ECO:0000313" key="4">
    <source>
        <dbReference type="Proteomes" id="UP000264310"/>
    </source>
</evidence>
<organism evidence="3 4">
    <name type="scientific">Fulvimarina endophytica</name>
    <dbReference type="NCBI Taxonomy" id="2293836"/>
    <lineage>
        <taxon>Bacteria</taxon>
        <taxon>Pseudomonadati</taxon>
        <taxon>Pseudomonadota</taxon>
        <taxon>Alphaproteobacteria</taxon>
        <taxon>Hyphomicrobiales</taxon>
        <taxon>Aurantimonadaceae</taxon>
        <taxon>Fulvimarina</taxon>
    </lineage>
</organism>
<dbReference type="AlphaFoldDB" id="A0A371X8E7"/>
<accession>A0A371X8E7</accession>
<evidence type="ECO:0000256" key="1">
    <source>
        <dbReference type="SAM" id="MobiDB-lite"/>
    </source>
</evidence>
<keyword evidence="4" id="KW-1185">Reference proteome</keyword>
<feature type="compositionally biased region" description="Low complexity" evidence="1">
    <location>
        <begin position="109"/>
        <end position="121"/>
    </location>
</feature>
<gene>
    <name evidence="3" type="ORF">DYI37_06550</name>
</gene>
<reference evidence="3 4" key="1">
    <citation type="submission" date="2018-08" db="EMBL/GenBank/DDBJ databases">
        <title>Fulvimarina sp. 85, whole genome shotgun sequence.</title>
        <authorList>
            <person name="Tuo L."/>
        </authorList>
    </citation>
    <scope>NUCLEOTIDE SEQUENCE [LARGE SCALE GENOMIC DNA]</scope>
    <source>
        <strain evidence="3 4">85</strain>
    </source>
</reference>
<feature type="region of interest" description="Disordered" evidence="1">
    <location>
        <begin position="109"/>
        <end position="151"/>
    </location>
</feature>
<name>A0A371X8E7_9HYPH</name>
<feature type="chain" id="PRO_5016728800" description="DUF3035 domain-containing protein" evidence="2">
    <location>
        <begin position="21"/>
        <end position="151"/>
    </location>
</feature>
<comment type="caution">
    <text evidence="3">The sequence shown here is derived from an EMBL/GenBank/DDBJ whole genome shotgun (WGS) entry which is preliminary data.</text>
</comment>